<comment type="catalytic activity">
    <reaction evidence="12">
        <text>D-ribose + ATP = D-ribose 5-phosphate + ADP + H(+)</text>
        <dbReference type="Rhea" id="RHEA:13697"/>
        <dbReference type="ChEBI" id="CHEBI:15378"/>
        <dbReference type="ChEBI" id="CHEBI:30616"/>
        <dbReference type="ChEBI" id="CHEBI:47013"/>
        <dbReference type="ChEBI" id="CHEBI:78346"/>
        <dbReference type="ChEBI" id="CHEBI:456216"/>
        <dbReference type="EC" id="2.7.1.15"/>
    </reaction>
</comment>
<dbReference type="STRING" id="1691903.A9B99_09465"/>
<comment type="cofactor">
    <cofactor evidence="12">
        <name>Mg(2+)</name>
        <dbReference type="ChEBI" id="CHEBI:18420"/>
    </cofactor>
    <text evidence="12">Requires a divalent cation, most likely magnesium in vivo, as an electrophilic catalyst to aid phosphoryl group transfer. It is the chelate of the metal and the nucleotide that is the actual substrate.</text>
</comment>
<feature type="binding site" evidence="12">
    <location>
        <begin position="232"/>
        <end position="233"/>
    </location>
    <ligand>
        <name>ATP</name>
        <dbReference type="ChEBI" id="CHEBI:30616"/>
    </ligand>
</feature>
<comment type="activity regulation">
    <text evidence="12">Activated by a monovalent cation that binds near, but not in, the active site. The most likely occupant of the site in vivo is potassium. Ion binding induces a conformational change that may alter substrate affinity.</text>
</comment>
<dbReference type="GO" id="GO:0019303">
    <property type="term" value="P:D-ribose catabolic process"/>
    <property type="evidence" value="ECO:0007669"/>
    <property type="project" value="UniProtKB-UniRule"/>
</dbReference>
<comment type="pathway">
    <text evidence="12">Carbohydrate metabolism; D-ribose degradation; D-ribose 5-phosphate from beta-D-ribopyranose: step 2/2.</text>
</comment>
<dbReference type="Gene3D" id="3.40.1190.20">
    <property type="match status" value="1"/>
</dbReference>
<feature type="active site" description="Proton acceptor" evidence="12">
    <location>
        <position position="233"/>
    </location>
</feature>
<comment type="function">
    <text evidence="12">Catalyzes the phosphorylation of ribose at O-5 in a reaction requiring ATP and magnesium. The resulting D-ribose-5-phosphate can then be used either for sythesis of nucleotides, histidine, and tryptophan, or as a component of the pentose phosphate pathway.</text>
</comment>
<proteinExistence type="inferred from homology"/>
<dbReference type="Proteomes" id="UP000078225">
    <property type="component" value="Unassembled WGS sequence"/>
</dbReference>
<dbReference type="InterPro" id="IPR011611">
    <property type="entry name" value="PfkB_dom"/>
</dbReference>
<dbReference type="PRINTS" id="PR00990">
    <property type="entry name" value="RIBOKINASE"/>
</dbReference>
<dbReference type="InterPro" id="IPR002173">
    <property type="entry name" value="Carboh/pur_kinase_PfkB_CS"/>
</dbReference>
<feature type="binding site" evidence="12">
    <location>
        <begin position="38"/>
        <end position="42"/>
    </location>
    <ligand>
        <name>substrate</name>
    </ligand>
</feature>
<dbReference type="UniPathway" id="UPA00916">
    <property type="reaction ID" value="UER00889"/>
</dbReference>
<feature type="binding site" evidence="12">
    <location>
        <position position="233"/>
    </location>
    <ligand>
        <name>substrate</name>
    </ligand>
</feature>
<evidence type="ECO:0000256" key="3">
    <source>
        <dbReference type="ARBA" id="ARBA00016943"/>
    </source>
</evidence>
<keyword evidence="5 12" id="KW-0479">Metal-binding</keyword>
<feature type="binding site" evidence="12">
    <location>
        <position position="182"/>
    </location>
    <ligand>
        <name>ATP</name>
        <dbReference type="ChEBI" id="CHEBI:30616"/>
    </ligand>
</feature>
<evidence type="ECO:0000313" key="14">
    <source>
        <dbReference type="EMBL" id="OAT76526.1"/>
    </source>
</evidence>
<keyword evidence="11 12" id="KW-0119">Carbohydrate metabolism</keyword>
<feature type="binding site" evidence="12">
    <location>
        <position position="227"/>
    </location>
    <ligand>
        <name>K(+)</name>
        <dbReference type="ChEBI" id="CHEBI:29103"/>
    </ligand>
</feature>
<keyword evidence="7 12" id="KW-0418">Kinase</keyword>
<name>A0A1B7L2N1_9ENTR</name>
<dbReference type="HAMAP" id="MF_01987">
    <property type="entry name" value="Ribokinase"/>
    <property type="match status" value="1"/>
</dbReference>
<comment type="similarity">
    <text evidence="1">Belongs to the carbohydrate kinase pfkB family.</text>
</comment>
<dbReference type="PANTHER" id="PTHR10584">
    <property type="entry name" value="SUGAR KINASE"/>
    <property type="match status" value="1"/>
</dbReference>
<dbReference type="PANTHER" id="PTHR10584:SF166">
    <property type="entry name" value="RIBOKINASE"/>
    <property type="match status" value="1"/>
</dbReference>
<keyword evidence="4 12" id="KW-0808">Transferase</keyword>
<comment type="caution">
    <text evidence="12">Lacks conserved residue(s) required for the propagation of feature annotation.</text>
</comment>
<dbReference type="EMBL" id="LYRP01000022">
    <property type="protein sequence ID" value="OAT76526.1"/>
    <property type="molecule type" value="Genomic_DNA"/>
</dbReference>
<feature type="domain" description="Carbohydrate kinase PfkB" evidence="13">
    <location>
        <begin position="10"/>
        <end position="276"/>
    </location>
</feature>
<keyword evidence="10 12" id="KW-0630">Potassium</keyword>
<keyword evidence="12" id="KW-0963">Cytoplasm</keyword>
<feature type="binding site" evidence="12">
    <location>
        <begin position="201"/>
        <end position="206"/>
    </location>
    <ligand>
        <name>ATP</name>
        <dbReference type="ChEBI" id="CHEBI:30616"/>
    </ligand>
</feature>
<dbReference type="OrthoDB" id="9775849at2"/>
<sequence length="289" mass="31006">MHIYVAGNITVDETWQCSALPHKGESLHGKKIMADTGGKGANQAIVLSRCGLPVTLIAARGNDHYGEWIYQQLQAETLQLFPETPLPVHTDTSIIFTTNDDDNAIITSCDAASALETATITALLETARPGDVLVQQGNFTPEKTRELFTCARRKQMLTVFNPSPVQEDFRQLWPLVDIAVVNEHESRLLQPDTAHTLVVETLGSQGSRLHAHGHTEHVPSVAATVADTTGAGDTFLAVMLASALLRNTRPDALALHHASQAAAITISRAGTRQAFPSRATLAALLAQAG</sequence>
<feature type="binding site" evidence="12">
    <location>
        <position position="270"/>
    </location>
    <ligand>
        <name>K(+)</name>
        <dbReference type="ChEBI" id="CHEBI:29103"/>
    </ligand>
</feature>
<evidence type="ECO:0000256" key="8">
    <source>
        <dbReference type="ARBA" id="ARBA00022840"/>
    </source>
</evidence>
<dbReference type="GO" id="GO:0004747">
    <property type="term" value="F:ribokinase activity"/>
    <property type="evidence" value="ECO:0007669"/>
    <property type="project" value="UniProtKB-UniRule"/>
</dbReference>
<keyword evidence="8 12" id="KW-0067">ATP-binding</keyword>
<keyword evidence="15" id="KW-1185">Reference proteome</keyword>
<comment type="subunit">
    <text evidence="12">Homodimer.</text>
</comment>
<comment type="caution">
    <text evidence="14">The sequence shown here is derived from an EMBL/GenBank/DDBJ whole genome shotgun (WGS) entry which is preliminary data.</text>
</comment>
<dbReference type="GO" id="GO:0005737">
    <property type="term" value="C:cytoplasm"/>
    <property type="evidence" value="ECO:0007669"/>
    <property type="project" value="UniProtKB-SubCell"/>
</dbReference>
<evidence type="ECO:0000313" key="15">
    <source>
        <dbReference type="Proteomes" id="UP000078225"/>
    </source>
</evidence>
<dbReference type="AlphaFoldDB" id="A0A1B7L2N1"/>
<dbReference type="InterPro" id="IPR011877">
    <property type="entry name" value="Ribokinase"/>
</dbReference>
<dbReference type="SUPFAM" id="SSF53613">
    <property type="entry name" value="Ribokinase-like"/>
    <property type="match status" value="1"/>
</dbReference>
<evidence type="ECO:0000256" key="10">
    <source>
        <dbReference type="ARBA" id="ARBA00022958"/>
    </source>
</evidence>
<evidence type="ECO:0000259" key="13">
    <source>
        <dbReference type="Pfam" id="PF00294"/>
    </source>
</evidence>
<feature type="binding site" evidence="12">
    <location>
        <position position="265"/>
    </location>
    <ligand>
        <name>K(+)</name>
        <dbReference type="ChEBI" id="CHEBI:29103"/>
    </ligand>
</feature>
<dbReference type="GO" id="GO:0046872">
    <property type="term" value="F:metal ion binding"/>
    <property type="evidence" value="ECO:0007669"/>
    <property type="project" value="UniProtKB-KW"/>
</dbReference>
<dbReference type="Pfam" id="PF00294">
    <property type="entry name" value="PfkB"/>
    <property type="match status" value="1"/>
</dbReference>
<accession>A0A1B7L2N1</accession>
<comment type="subcellular location">
    <subcellularLocation>
        <location evidence="12">Cytoplasm</location>
    </subcellularLocation>
</comment>
<evidence type="ECO:0000256" key="7">
    <source>
        <dbReference type="ARBA" id="ARBA00022777"/>
    </source>
</evidence>
<feature type="binding site" evidence="12">
    <location>
        <position position="229"/>
    </location>
    <ligand>
        <name>K(+)</name>
        <dbReference type="ChEBI" id="CHEBI:29103"/>
    </ligand>
</feature>
<dbReference type="EC" id="2.7.1.15" evidence="2 12"/>
<gene>
    <name evidence="12" type="primary">rbsK</name>
    <name evidence="14" type="ORF">A9B99_09465</name>
</gene>
<keyword evidence="9 12" id="KW-0460">Magnesium</keyword>
<feature type="binding site" evidence="12">
    <location>
        <begin position="10"/>
        <end position="12"/>
    </location>
    <ligand>
        <name>substrate</name>
    </ligand>
</feature>
<dbReference type="PROSITE" id="PS00583">
    <property type="entry name" value="PFKB_KINASES_1"/>
    <property type="match status" value="1"/>
</dbReference>
<evidence type="ECO:0000256" key="11">
    <source>
        <dbReference type="ARBA" id="ARBA00023277"/>
    </source>
</evidence>
<dbReference type="InterPro" id="IPR002139">
    <property type="entry name" value="Ribo/fructo_kinase"/>
</dbReference>
<evidence type="ECO:0000256" key="2">
    <source>
        <dbReference type="ARBA" id="ARBA00012035"/>
    </source>
</evidence>
<protein>
    <recommendedName>
        <fullName evidence="3 12">Ribokinase</fullName>
        <shortName evidence="12">RK</shortName>
        <ecNumber evidence="2 12">2.7.1.15</ecNumber>
    </recommendedName>
</protein>
<feature type="binding site" evidence="12">
    <location>
        <position position="268"/>
    </location>
    <ligand>
        <name>K(+)</name>
        <dbReference type="ChEBI" id="CHEBI:29103"/>
    </ligand>
</feature>
<organism evidence="14 15">
    <name type="scientific">Mangrovibacter phragmitis</name>
    <dbReference type="NCBI Taxonomy" id="1691903"/>
    <lineage>
        <taxon>Bacteria</taxon>
        <taxon>Pseudomonadati</taxon>
        <taxon>Pseudomonadota</taxon>
        <taxon>Gammaproteobacteria</taxon>
        <taxon>Enterobacterales</taxon>
        <taxon>Enterobacteriaceae</taxon>
        <taxon>Mangrovibacter</taxon>
    </lineage>
</organism>
<evidence type="ECO:0000256" key="1">
    <source>
        <dbReference type="ARBA" id="ARBA00005380"/>
    </source>
</evidence>
<evidence type="ECO:0000256" key="6">
    <source>
        <dbReference type="ARBA" id="ARBA00022741"/>
    </source>
</evidence>
<reference evidence="15" key="1">
    <citation type="submission" date="2016-05" db="EMBL/GenBank/DDBJ databases">
        <authorList>
            <person name="Behera P."/>
            <person name="Vaishampayan P."/>
            <person name="Singh N."/>
            <person name="Raina V."/>
            <person name="Suar M."/>
            <person name="Pattnaik A."/>
            <person name="Rastogi G."/>
        </authorList>
    </citation>
    <scope>NUCLEOTIDE SEQUENCE [LARGE SCALE GENOMIC DNA]</scope>
    <source>
        <strain evidence="15">MP23</strain>
    </source>
</reference>
<keyword evidence="6 12" id="KW-0547">Nucleotide-binding</keyword>
<evidence type="ECO:0000256" key="12">
    <source>
        <dbReference type="HAMAP-Rule" id="MF_01987"/>
    </source>
</evidence>
<comment type="similarity">
    <text evidence="12">Belongs to the carbohydrate kinase PfkB family. Ribokinase subfamily.</text>
</comment>
<evidence type="ECO:0000256" key="9">
    <source>
        <dbReference type="ARBA" id="ARBA00022842"/>
    </source>
</evidence>
<evidence type="ECO:0000256" key="4">
    <source>
        <dbReference type="ARBA" id="ARBA00022679"/>
    </source>
</evidence>
<dbReference type="InterPro" id="IPR029056">
    <property type="entry name" value="Ribokinase-like"/>
</dbReference>
<evidence type="ECO:0000256" key="5">
    <source>
        <dbReference type="ARBA" id="ARBA00022723"/>
    </source>
</evidence>
<dbReference type="RefSeq" id="WP_064598577.1">
    <property type="nucleotide sequence ID" value="NZ_JBDJAE010000019.1"/>
</dbReference>
<dbReference type="GO" id="GO:0005524">
    <property type="term" value="F:ATP binding"/>
    <property type="evidence" value="ECO:0007669"/>
    <property type="project" value="UniProtKB-UniRule"/>
</dbReference>